<feature type="binding site" evidence="15">
    <location>
        <position position="11"/>
    </location>
    <ligand>
        <name>Mg(2+)</name>
        <dbReference type="ChEBI" id="CHEBI:18420"/>
    </ligand>
</feature>
<dbReference type="InterPro" id="IPR053848">
    <property type="entry name" value="IMS_HHH_1"/>
</dbReference>
<dbReference type="InterPro" id="IPR043502">
    <property type="entry name" value="DNA/RNA_pol_sf"/>
</dbReference>
<keyword evidence="9 15" id="KW-0227">DNA damage</keyword>
<dbReference type="Gene3D" id="3.30.70.270">
    <property type="match status" value="1"/>
</dbReference>
<dbReference type="InterPro" id="IPR043128">
    <property type="entry name" value="Rev_trsase/Diguanyl_cyclase"/>
</dbReference>
<dbReference type="OrthoDB" id="9808813at2"/>
<protein>
    <recommendedName>
        <fullName evidence="15">DNA polymerase IV</fullName>
        <shortName evidence="15">Pol IV</shortName>
        <ecNumber evidence="15">2.7.7.7</ecNumber>
    </recommendedName>
</protein>
<dbReference type="PROSITE" id="PS50173">
    <property type="entry name" value="UMUC"/>
    <property type="match status" value="1"/>
</dbReference>
<keyword evidence="7 15" id="KW-0235">DNA replication</keyword>
<dbReference type="CDD" id="cd03586">
    <property type="entry name" value="PolY_Pol_IV_kappa"/>
    <property type="match status" value="1"/>
</dbReference>
<evidence type="ECO:0000256" key="11">
    <source>
        <dbReference type="ARBA" id="ARBA00022932"/>
    </source>
</evidence>
<evidence type="ECO:0000313" key="18">
    <source>
        <dbReference type="Proteomes" id="UP000007590"/>
    </source>
</evidence>
<dbReference type="RefSeq" id="WP_014678445.1">
    <property type="nucleotide sequence ID" value="NC_017770.1"/>
</dbReference>
<keyword evidence="10 15" id="KW-0460">Magnesium</keyword>
<dbReference type="InterPro" id="IPR050116">
    <property type="entry name" value="DNA_polymerase-Y"/>
</dbReference>
<dbReference type="Proteomes" id="UP000007590">
    <property type="component" value="Chromosome"/>
</dbReference>
<keyword evidence="18" id="KW-1185">Reference proteome</keyword>
<accession>H8KSS3</accession>
<sequence length="386" mass="43631">MPSNRHIVHLDLDTFFVSVERLKNNAFNGKPLLIGGSSDRGVVASCSYEARQFGVSSAMPMRMARLLCPDAIVVRGDMEEYSRHSNIVTEIIKSRAPIVEKASIDEHYLDLTGMDKFFGCQKWTHELRDYVIKNTGLPISMGLSVNKTVAKVATGEAKPNGEKNIEQVEVRPFLNPLSIKKIPGVGAKTYVQLRNMGVETIYTLSQIPPDLMHKVLGENGISLWQKANGIDETPVIPFSERKSISTESTFDKDTTNIEYLNQLLTKMVMELAFQLRKECRLTSCVTVKLRYSNFDTETKQLRIPYTALDKTLIDIAKSLFQTLYSRRMLIRLIGVRFSHLVSGFEQIDLFAESIEQYNLCQAMDKIRRRFGEKSITVAGAANFIKE</sequence>
<dbReference type="GO" id="GO:0000287">
    <property type="term" value="F:magnesium ion binding"/>
    <property type="evidence" value="ECO:0007669"/>
    <property type="project" value="UniProtKB-UniRule"/>
</dbReference>
<dbReference type="FunFam" id="3.30.1490.100:FF:000004">
    <property type="entry name" value="DNA polymerase IV"/>
    <property type="match status" value="1"/>
</dbReference>
<dbReference type="STRING" id="929556.Solca_0059"/>
<evidence type="ECO:0000256" key="5">
    <source>
        <dbReference type="ARBA" id="ARBA00022679"/>
    </source>
</evidence>
<comment type="catalytic activity">
    <reaction evidence="14 15">
        <text>DNA(n) + a 2'-deoxyribonucleoside 5'-triphosphate = DNA(n+1) + diphosphate</text>
        <dbReference type="Rhea" id="RHEA:22508"/>
        <dbReference type="Rhea" id="RHEA-COMP:17339"/>
        <dbReference type="Rhea" id="RHEA-COMP:17340"/>
        <dbReference type="ChEBI" id="CHEBI:33019"/>
        <dbReference type="ChEBI" id="CHEBI:61560"/>
        <dbReference type="ChEBI" id="CHEBI:173112"/>
        <dbReference type="EC" id="2.7.7.7"/>
    </reaction>
</comment>
<dbReference type="SUPFAM" id="SSF100879">
    <property type="entry name" value="Lesion bypass DNA polymerase (Y-family), little finger domain"/>
    <property type="match status" value="1"/>
</dbReference>
<evidence type="ECO:0000256" key="8">
    <source>
        <dbReference type="ARBA" id="ARBA00022723"/>
    </source>
</evidence>
<dbReference type="NCBIfam" id="NF002677">
    <property type="entry name" value="PRK02406.1"/>
    <property type="match status" value="1"/>
</dbReference>
<dbReference type="Gene3D" id="1.10.150.20">
    <property type="entry name" value="5' to 3' exonuclease, C-terminal subdomain"/>
    <property type="match status" value="1"/>
</dbReference>
<comment type="function">
    <text evidence="15">Poorly processive, error-prone DNA polymerase involved in untargeted mutagenesis. Copies undamaged DNA at stalled replication forks, which arise in vivo from mismatched or misaligned primer ends. These misaligned primers can be extended by PolIV. Exhibits no 3'-5' exonuclease (proofreading) activity. May be involved in translesional synthesis, in conjunction with the beta clamp from PolIII.</text>
</comment>
<dbReference type="AlphaFoldDB" id="H8KSS3"/>
<evidence type="ECO:0000256" key="14">
    <source>
        <dbReference type="ARBA" id="ARBA00049244"/>
    </source>
</evidence>
<evidence type="ECO:0000256" key="2">
    <source>
        <dbReference type="ARBA" id="ARBA00010945"/>
    </source>
</evidence>
<dbReference type="GO" id="GO:0006261">
    <property type="term" value="P:DNA-templated DNA replication"/>
    <property type="evidence" value="ECO:0007669"/>
    <property type="project" value="UniProtKB-UniRule"/>
</dbReference>
<proteinExistence type="inferred from homology"/>
<feature type="active site" evidence="15">
    <location>
        <position position="106"/>
    </location>
</feature>
<keyword evidence="3 15" id="KW-0515">Mutator protein</keyword>
<evidence type="ECO:0000256" key="12">
    <source>
        <dbReference type="ARBA" id="ARBA00023125"/>
    </source>
</evidence>
<dbReference type="SUPFAM" id="SSF56672">
    <property type="entry name" value="DNA/RNA polymerases"/>
    <property type="match status" value="1"/>
</dbReference>
<evidence type="ECO:0000259" key="16">
    <source>
        <dbReference type="PROSITE" id="PS50173"/>
    </source>
</evidence>
<evidence type="ECO:0000256" key="6">
    <source>
        <dbReference type="ARBA" id="ARBA00022695"/>
    </source>
</evidence>
<dbReference type="InterPro" id="IPR036775">
    <property type="entry name" value="DNA_pol_Y-fam_lit_finger_sf"/>
</dbReference>
<dbReference type="GO" id="GO:0003887">
    <property type="term" value="F:DNA-directed DNA polymerase activity"/>
    <property type="evidence" value="ECO:0007669"/>
    <property type="project" value="UniProtKB-UniRule"/>
</dbReference>
<dbReference type="InterPro" id="IPR001126">
    <property type="entry name" value="UmuC"/>
</dbReference>
<keyword evidence="4 15" id="KW-0963">Cytoplasm</keyword>
<keyword evidence="8 15" id="KW-0479">Metal-binding</keyword>
<dbReference type="HAMAP" id="MF_01113">
    <property type="entry name" value="DNApol_IV"/>
    <property type="match status" value="1"/>
</dbReference>
<dbReference type="GO" id="GO:0009432">
    <property type="term" value="P:SOS response"/>
    <property type="evidence" value="ECO:0007669"/>
    <property type="project" value="TreeGrafter"/>
</dbReference>
<comment type="subunit">
    <text evidence="15">Monomer.</text>
</comment>
<comment type="similarity">
    <text evidence="2 15">Belongs to the DNA polymerase type-Y family.</text>
</comment>
<gene>
    <name evidence="15" type="primary">dinB</name>
    <name evidence="17" type="ordered locus">Solca_0059</name>
</gene>
<dbReference type="InterPro" id="IPR022880">
    <property type="entry name" value="DNApol_IV"/>
</dbReference>
<dbReference type="HOGENOM" id="CLU_012348_1_3_10"/>
<dbReference type="Gene3D" id="3.30.1490.100">
    <property type="entry name" value="DNA polymerase, Y-family, little finger domain"/>
    <property type="match status" value="1"/>
</dbReference>
<dbReference type="Pfam" id="PF21999">
    <property type="entry name" value="IMS_HHH_1"/>
    <property type="match status" value="1"/>
</dbReference>
<dbReference type="GO" id="GO:0006281">
    <property type="term" value="P:DNA repair"/>
    <property type="evidence" value="ECO:0007669"/>
    <property type="project" value="UniProtKB-UniRule"/>
</dbReference>
<dbReference type="InterPro" id="IPR017961">
    <property type="entry name" value="DNA_pol_Y-fam_little_finger"/>
</dbReference>
<feature type="domain" description="UmuC" evidence="16">
    <location>
        <begin position="7"/>
        <end position="186"/>
    </location>
</feature>
<dbReference type="EMBL" id="CP003349">
    <property type="protein sequence ID" value="AFD05217.1"/>
    <property type="molecule type" value="Genomic_DNA"/>
</dbReference>
<evidence type="ECO:0000256" key="3">
    <source>
        <dbReference type="ARBA" id="ARBA00022457"/>
    </source>
</evidence>
<dbReference type="PANTHER" id="PTHR11076">
    <property type="entry name" value="DNA REPAIR POLYMERASE UMUC / TRANSFERASE FAMILY MEMBER"/>
    <property type="match status" value="1"/>
</dbReference>
<keyword evidence="11 15" id="KW-0239">DNA-directed DNA polymerase</keyword>
<evidence type="ECO:0000256" key="1">
    <source>
        <dbReference type="ARBA" id="ARBA00004496"/>
    </source>
</evidence>
<evidence type="ECO:0000256" key="9">
    <source>
        <dbReference type="ARBA" id="ARBA00022763"/>
    </source>
</evidence>
<evidence type="ECO:0000256" key="10">
    <source>
        <dbReference type="ARBA" id="ARBA00022842"/>
    </source>
</evidence>
<evidence type="ECO:0000256" key="15">
    <source>
        <dbReference type="HAMAP-Rule" id="MF_01113"/>
    </source>
</evidence>
<dbReference type="eggNOG" id="COG0389">
    <property type="taxonomic scope" value="Bacteria"/>
</dbReference>
<reference evidence="17" key="1">
    <citation type="submission" date="2012-02" db="EMBL/GenBank/DDBJ databases">
        <title>The complete genome of Solitalea canadensis DSM 3403.</title>
        <authorList>
            <consortium name="US DOE Joint Genome Institute (JGI-PGF)"/>
            <person name="Lucas S."/>
            <person name="Copeland A."/>
            <person name="Lapidus A."/>
            <person name="Glavina del Rio T."/>
            <person name="Dalin E."/>
            <person name="Tice H."/>
            <person name="Bruce D."/>
            <person name="Goodwin L."/>
            <person name="Pitluck S."/>
            <person name="Peters L."/>
            <person name="Ovchinnikova G."/>
            <person name="Lu M."/>
            <person name="Kyrpides N."/>
            <person name="Mavromatis K."/>
            <person name="Ivanova N."/>
            <person name="Brettin T."/>
            <person name="Detter J.C."/>
            <person name="Han C."/>
            <person name="Larimer F."/>
            <person name="Land M."/>
            <person name="Hauser L."/>
            <person name="Markowitz V."/>
            <person name="Cheng J.-F."/>
            <person name="Hugenholtz P."/>
            <person name="Woyke T."/>
            <person name="Wu D."/>
            <person name="Spring S."/>
            <person name="Schroeder M."/>
            <person name="Kopitz M."/>
            <person name="Brambilla E."/>
            <person name="Klenk H.-P."/>
            <person name="Eisen J.A."/>
        </authorList>
    </citation>
    <scope>NUCLEOTIDE SEQUENCE</scope>
    <source>
        <strain evidence="17">DSM 3403</strain>
    </source>
</reference>
<evidence type="ECO:0000256" key="13">
    <source>
        <dbReference type="ARBA" id="ARBA00023204"/>
    </source>
</evidence>
<dbReference type="GO" id="GO:0042276">
    <property type="term" value="P:error-prone translesion synthesis"/>
    <property type="evidence" value="ECO:0007669"/>
    <property type="project" value="TreeGrafter"/>
</dbReference>
<keyword evidence="13 15" id="KW-0234">DNA repair</keyword>
<evidence type="ECO:0000313" key="17">
    <source>
        <dbReference type="EMBL" id="AFD05217.1"/>
    </source>
</evidence>
<keyword evidence="6 15" id="KW-0548">Nucleotidyltransferase</keyword>
<dbReference type="EC" id="2.7.7.7" evidence="15"/>
<dbReference type="GO" id="GO:0003684">
    <property type="term" value="F:damaged DNA binding"/>
    <property type="evidence" value="ECO:0007669"/>
    <property type="project" value="InterPro"/>
</dbReference>
<dbReference type="PANTHER" id="PTHR11076:SF33">
    <property type="entry name" value="DNA POLYMERASE KAPPA"/>
    <property type="match status" value="1"/>
</dbReference>
<dbReference type="Pfam" id="PF00817">
    <property type="entry name" value="IMS"/>
    <property type="match status" value="1"/>
</dbReference>
<name>H8KSS3_SOLCM</name>
<keyword evidence="12 15" id="KW-0238">DNA-binding</keyword>
<organism evidence="17 18">
    <name type="scientific">Solitalea canadensis (strain ATCC 29591 / DSM 3403 / JCM 21819 / LMG 8368 / NBRC 15130 / NCIMB 12057 / USAM 9D)</name>
    <name type="common">Flexibacter canadensis</name>
    <dbReference type="NCBI Taxonomy" id="929556"/>
    <lineage>
        <taxon>Bacteria</taxon>
        <taxon>Pseudomonadati</taxon>
        <taxon>Bacteroidota</taxon>
        <taxon>Sphingobacteriia</taxon>
        <taxon>Sphingobacteriales</taxon>
        <taxon>Sphingobacteriaceae</taxon>
        <taxon>Solitalea</taxon>
    </lineage>
</organism>
<feature type="binding site" evidence="15">
    <location>
        <position position="105"/>
    </location>
    <ligand>
        <name>Mg(2+)</name>
        <dbReference type="ChEBI" id="CHEBI:18420"/>
    </ligand>
</feature>
<comment type="cofactor">
    <cofactor evidence="15">
        <name>Mg(2+)</name>
        <dbReference type="ChEBI" id="CHEBI:18420"/>
    </cofactor>
    <text evidence="15">Binds 2 magnesium ions per subunit.</text>
</comment>
<comment type="subcellular location">
    <subcellularLocation>
        <location evidence="1 15">Cytoplasm</location>
    </subcellularLocation>
</comment>
<keyword evidence="5 15" id="KW-0808">Transferase</keyword>
<evidence type="ECO:0000256" key="7">
    <source>
        <dbReference type="ARBA" id="ARBA00022705"/>
    </source>
</evidence>
<feature type="site" description="Substrate discrimination" evidence="15">
    <location>
        <position position="16"/>
    </location>
</feature>
<dbReference type="KEGG" id="scn:Solca_0059"/>
<dbReference type="GO" id="GO:0005829">
    <property type="term" value="C:cytosol"/>
    <property type="evidence" value="ECO:0007669"/>
    <property type="project" value="TreeGrafter"/>
</dbReference>
<evidence type="ECO:0000256" key="4">
    <source>
        <dbReference type="ARBA" id="ARBA00022490"/>
    </source>
</evidence>
<dbReference type="Pfam" id="PF11799">
    <property type="entry name" value="IMS_C"/>
    <property type="match status" value="1"/>
</dbReference>
<dbReference type="Gene3D" id="3.40.1170.60">
    <property type="match status" value="1"/>
</dbReference>